<dbReference type="AlphaFoldDB" id="A0A928Z6M6"/>
<organism evidence="1 2">
    <name type="scientific">Romeriopsis navalis LEGE 11480</name>
    <dbReference type="NCBI Taxonomy" id="2777977"/>
    <lineage>
        <taxon>Bacteria</taxon>
        <taxon>Bacillati</taxon>
        <taxon>Cyanobacteriota</taxon>
        <taxon>Cyanophyceae</taxon>
        <taxon>Leptolyngbyales</taxon>
        <taxon>Leptolyngbyaceae</taxon>
        <taxon>Romeriopsis</taxon>
        <taxon>Romeriopsis navalis</taxon>
    </lineage>
</organism>
<evidence type="ECO:0000313" key="2">
    <source>
        <dbReference type="Proteomes" id="UP000625316"/>
    </source>
</evidence>
<proteinExistence type="predicted"/>
<protein>
    <recommendedName>
        <fullName evidence="3">Thioredoxin reductase</fullName>
    </recommendedName>
</protein>
<feature type="non-terminal residue" evidence="1">
    <location>
        <position position="1"/>
    </location>
</feature>
<dbReference type="InterPro" id="IPR036188">
    <property type="entry name" value="FAD/NAD-bd_sf"/>
</dbReference>
<comment type="caution">
    <text evidence="1">The sequence shown here is derived from an EMBL/GenBank/DDBJ whole genome shotgun (WGS) entry which is preliminary data.</text>
</comment>
<reference evidence="1" key="1">
    <citation type="submission" date="2020-10" db="EMBL/GenBank/DDBJ databases">
        <authorList>
            <person name="Castelo-Branco R."/>
            <person name="Eusebio N."/>
            <person name="Adriana R."/>
            <person name="Vieira A."/>
            <person name="Brugerolle De Fraissinette N."/>
            <person name="Rezende De Castro R."/>
            <person name="Schneider M.P."/>
            <person name="Vasconcelos V."/>
            <person name="Leao P.N."/>
        </authorList>
    </citation>
    <scope>NUCLEOTIDE SEQUENCE</scope>
    <source>
        <strain evidence="1">LEGE 11480</strain>
    </source>
</reference>
<accession>A0A928Z6M6</accession>
<sequence length="55" mass="6161">EMPWPLERDRFLLETSTPGIFAVGDVRHDSVKRVASSVGEGSICVQFVHRHLAQV</sequence>
<gene>
    <name evidence="1" type="ORF">IQ266_25855</name>
</gene>
<dbReference type="EMBL" id="JADEXQ010000158">
    <property type="protein sequence ID" value="MBE9033167.1"/>
    <property type="molecule type" value="Genomic_DNA"/>
</dbReference>
<name>A0A928Z6M6_9CYAN</name>
<evidence type="ECO:0000313" key="1">
    <source>
        <dbReference type="EMBL" id="MBE9033167.1"/>
    </source>
</evidence>
<dbReference type="Proteomes" id="UP000625316">
    <property type="component" value="Unassembled WGS sequence"/>
</dbReference>
<evidence type="ECO:0008006" key="3">
    <source>
        <dbReference type="Google" id="ProtNLM"/>
    </source>
</evidence>
<dbReference type="Gene3D" id="3.50.50.60">
    <property type="entry name" value="FAD/NAD(P)-binding domain"/>
    <property type="match status" value="1"/>
</dbReference>
<keyword evidence="2" id="KW-1185">Reference proteome</keyword>
<dbReference type="SUPFAM" id="SSF51905">
    <property type="entry name" value="FAD/NAD(P)-binding domain"/>
    <property type="match status" value="1"/>
</dbReference>